<name>A0A940DTB1_9BACT</name>
<dbReference type="Gene3D" id="2.60.40.2030">
    <property type="match status" value="1"/>
</dbReference>
<keyword evidence="1" id="KW-0732">Signal</keyword>
<feature type="signal peptide" evidence="1">
    <location>
        <begin position="1"/>
        <end position="21"/>
    </location>
</feature>
<dbReference type="SUPFAM" id="SSF141072">
    <property type="entry name" value="CalX-like"/>
    <property type="match status" value="1"/>
</dbReference>
<organism evidence="2 3">
    <name type="scientific">Candidatus Cryptobacteroides avicola</name>
    <dbReference type="NCBI Taxonomy" id="2840757"/>
    <lineage>
        <taxon>Bacteria</taxon>
        <taxon>Pseudomonadati</taxon>
        <taxon>Bacteroidota</taxon>
        <taxon>Bacteroidia</taxon>
        <taxon>Bacteroidales</taxon>
        <taxon>Candidatus Cryptobacteroides</taxon>
    </lineage>
</organism>
<accession>A0A940DTB1</accession>
<dbReference type="InterPro" id="IPR038081">
    <property type="entry name" value="CalX-like_sf"/>
</dbReference>
<sequence length="801" mass="85431">MKNIKSILLTGLTLLAGASFVSCTEEEFQPGPEASGVQVFFPEATQTDYSVDDNTTFVTIPVKRVNTEGEYTVSVLPDFTQDGNASEEVNKLFTVPESVVFADGEGEASIKVSFKRAEMVEGSTYVVKLLLNDPENTTPYGLSQIELTLTPWPWEYLGVGKYRDDWFTGMWTAGNVEVEVPVYENKSTKGLYMIENMYGWDFLTEFFGGTQEEIVGKGYVKSYTPTNITIDCTDPTAVLIPLQPTGIEDGSSNNLGILYIESFEPGVLEEGIITFPTSQIFLGNAEYYGLMANGNGLFRIVLPGYEVTDYSLAAEYSGMRVASDNETASAVIDFTYGADVAGITYLFAAGDVTSSVDSYIAAITDGTAENTSTLENLAESDGTATVSAEAALQAGRYTLIAVPSDASGAFQAEDAAVCVFYFPGMSGGTIPECDIKVAMYPVSEYEDAAEDASEYPDYSSLVYEITGSEISDLKMAFLPTSTLNSALWLDFTLEEVLASVGSDMSEVLADLNSGTPVWDIFAGLDAATSYTLIASATNDYGKSATVSCELTTGEVPYDGTLVTGPYMMTCTIPEGSSDGSDFVSQNLFRISPKPDSQTSFVVSDLGFENGLSWNAVYDETAGTLTLDGTFPGQEDRGSFFGGYVTNDNISATALATYADGSEAMDDPVVFKVNASGEVESLNTNIEVVLALIVEGSVSPLGAVGVFYTEGTTVEPYRTGAETSAVSSLSVSPMSGFMFNGTADMFLRHVSVAEPAGLYQARSADRLATVATTGSKCAPLPKDATHRFSVKANATHVQAPLK</sequence>
<dbReference type="EMBL" id="JADILV010000019">
    <property type="protein sequence ID" value="MBO8482973.1"/>
    <property type="molecule type" value="Genomic_DNA"/>
</dbReference>
<proteinExistence type="predicted"/>
<dbReference type="PROSITE" id="PS51257">
    <property type="entry name" value="PROKAR_LIPOPROTEIN"/>
    <property type="match status" value="1"/>
</dbReference>
<dbReference type="Proteomes" id="UP000725002">
    <property type="component" value="Unassembled WGS sequence"/>
</dbReference>
<gene>
    <name evidence="2" type="ORF">IAB75_02490</name>
</gene>
<evidence type="ECO:0000256" key="1">
    <source>
        <dbReference type="SAM" id="SignalP"/>
    </source>
</evidence>
<evidence type="ECO:0000313" key="2">
    <source>
        <dbReference type="EMBL" id="MBO8482973.1"/>
    </source>
</evidence>
<comment type="caution">
    <text evidence="2">The sequence shown here is derived from an EMBL/GenBank/DDBJ whole genome shotgun (WGS) entry which is preliminary data.</text>
</comment>
<dbReference type="AlphaFoldDB" id="A0A940DTB1"/>
<evidence type="ECO:0000313" key="3">
    <source>
        <dbReference type="Proteomes" id="UP000725002"/>
    </source>
</evidence>
<protein>
    <submittedName>
        <fullName evidence="2">Uncharacterized protein</fullName>
    </submittedName>
</protein>
<reference evidence="2" key="2">
    <citation type="journal article" date="2021" name="PeerJ">
        <title>Extensive microbial diversity within the chicken gut microbiome revealed by metagenomics and culture.</title>
        <authorList>
            <person name="Gilroy R."/>
            <person name="Ravi A."/>
            <person name="Getino M."/>
            <person name="Pursley I."/>
            <person name="Horton D.L."/>
            <person name="Alikhan N.F."/>
            <person name="Baker D."/>
            <person name="Gharbi K."/>
            <person name="Hall N."/>
            <person name="Watson M."/>
            <person name="Adriaenssens E.M."/>
            <person name="Foster-Nyarko E."/>
            <person name="Jarju S."/>
            <person name="Secka A."/>
            <person name="Antonio M."/>
            <person name="Oren A."/>
            <person name="Chaudhuri R.R."/>
            <person name="La Ragione R."/>
            <person name="Hildebrand F."/>
            <person name="Pallen M.J."/>
        </authorList>
    </citation>
    <scope>NUCLEOTIDE SEQUENCE</scope>
    <source>
        <strain evidence="2">G3-8215</strain>
    </source>
</reference>
<feature type="chain" id="PRO_5037436784" evidence="1">
    <location>
        <begin position="22"/>
        <end position="801"/>
    </location>
</feature>
<reference evidence="2" key="1">
    <citation type="submission" date="2020-10" db="EMBL/GenBank/DDBJ databases">
        <authorList>
            <person name="Gilroy R."/>
        </authorList>
    </citation>
    <scope>NUCLEOTIDE SEQUENCE</scope>
    <source>
        <strain evidence="2">G3-8215</strain>
    </source>
</reference>